<evidence type="ECO:0000256" key="9">
    <source>
        <dbReference type="ARBA" id="ARBA00023136"/>
    </source>
</evidence>
<dbReference type="HOGENOM" id="CLU_018808_7_1_1"/>
<dbReference type="InParanoid" id="B7QIV6"/>
<feature type="transmembrane region" description="Helical" evidence="12">
    <location>
        <begin position="47"/>
        <end position="70"/>
    </location>
</feature>
<feature type="transmembrane region" description="Helical" evidence="12">
    <location>
        <begin position="76"/>
        <end position="100"/>
    </location>
</feature>
<evidence type="ECO:0000256" key="8">
    <source>
        <dbReference type="ARBA" id="ARBA00023065"/>
    </source>
</evidence>
<evidence type="ECO:0000256" key="6">
    <source>
        <dbReference type="ARBA" id="ARBA00022989"/>
    </source>
</evidence>
<accession>B7QIV6</accession>
<keyword evidence="9 12" id="KW-0472">Membrane</keyword>
<dbReference type="Gene3D" id="1.20.1730.10">
    <property type="entry name" value="Sodium/glucose cotransporter"/>
    <property type="match status" value="1"/>
</dbReference>
<dbReference type="AlphaFoldDB" id="B7QIV6"/>
<dbReference type="EMBL" id="ABJB010977461">
    <property type="status" value="NOT_ANNOTATED_CDS"/>
    <property type="molecule type" value="Genomic_DNA"/>
</dbReference>
<evidence type="ECO:0000256" key="11">
    <source>
        <dbReference type="RuleBase" id="RU362091"/>
    </source>
</evidence>
<proteinExistence type="inferred from homology"/>
<dbReference type="EMBL" id="ABJB010049954">
    <property type="status" value="NOT_ANNOTATED_CDS"/>
    <property type="molecule type" value="Genomic_DNA"/>
</dbReference>
<dbReference type="PROSITE" id="PS50283">
    <property type="entry name" value="NA_SOLUT_SYMP_3"/>
    <property type="match status" value="1"/>
</dbReference>
<evidence type="ECO:0000256" key="3">
    <source>
        <dbReference type="ARBA" id="ARBA00022448"/>
    </source>
</evidence>
<keyword evidence="5 12" id="KW-0812">Transmembrane</keyword>
<organism>
    <name type="scientific">Ixodes scapularis</name>
    <name type="common">Black-legged tick</name>
    <name type="synonym">Deer tick</name>
    <dbReference type="NCBI Taxonomy" id="6945"/>
    <lineage>
        <taxon>Eukaryota</taxon>
        <taxon>Metazoa</taxon>
        <taxon>Ecdysozoa</taxon>
        <taxon>Arthropoda</taxon>
        <taxon>Chelicerata</taxon>
        <taxon>Arachnida</taxon>
        <taxon>Acari</taxon>
        <taxon>Parasitiformes</taxon>
        <taxon>Ixodida</taxon>
        <taxon>Ixodoidea</taxon>
        <taxon>Ixodidae</taxon>
        <taxon>Ixodinae</taxon>
        <taxon>Ixodes</taxon>
    </lineage>
</organism>
<reference evidence="13 15" key="1">
    <citation type="submission" date="2008-03" db="EMBL/GenBank/DDBJ databases">
        <title>Annotation of Ixodes scapularis.</title>
        <authorList>
            <consortium name="Ixodes scapularis Genome Project Consortium"/>
            <person name="Caler E."/>
            <person name="Hannick L.I."/>
            <person name="Bidwell S."/>
            <person name="Joardar V."/>
            <person name="Thiagarajan M."/>
            <person name="Amedeo P."/>
            <person name="Galinsky K.J."/>
            <person name="Schobel S."/>
            <person name="Inman J."/>
            <person name="Hostetler J."/>
            <person name="Miller J."/>
            <person name="Hammond M."/>
            <person name="Megy K."/>
            <person name="Lawson D."/>
            <person name="Kodira C."/>
            <person name="Sutton G."/>
            <person name="Meyer J."/>
            <person name="Hill C.A."/>
            <person name="Birren B."/>
            <person name="Nene V."/>
            <person name="Collins F."/>
            <person name="Alarcon-Chaidez F."/>
            <person name="Wikel S."/>
            <person name="Strausberg R."/>
        </authorList>
    </citation>
    <scope>NUCLEOTIDE SEQUENCE [LARGE SCALE GENOMIC DNA]</scope>
    <source>
        <strain evidence="15">Wikel</strain>
        <strain evidence="13">Wikel colony</strain>
    </source>
</reference>
<dbReference type="Proteomes" id="UP000001555">
    <property type="component" value="Unassembled WGS sequence"/>
</dbReference>
<dbReference type="EMBL" id="ABJB010886976">
    <property type="status" value="NOT_ANNOTATED_CDS"/>
    <property type="molecule type" value="Genomic_DNA"/>
</dbReference>
<evidence type="ECO:0000256" key="12">
    <source>
        <dbReference type="SAM" id="Phobius"/>
    </source>
</evidence>
<dbReference type="InterPro" id="IPR051163">
    <property type="entry name" value="Sodium:Solute_Symporter_SSF"/>
</dbReference>
<keyword evidence="7" id="KW-0915">Sodium</keyword>
<name>B7QIV6_IXOSC</name>
<comment type="subcellular location">
    <subcellularLocation>
        <location evidence="1">Cell membrane</location>
        <topology evidence="1">Multi-pass membrane protein</topology>
    </subcellularLocation>
</comment>
<evidence type="ECO:0000256" key="4">
    <source>
        <dbReference type="ARBA" id="ARBA00022475"/>
    </source>
</evidence>
<keyword evidence="8" id="KW-0406">Ion transport</keyword>
<keyword evidence="4" id="KW-1003">Cell membrane</keyword>
<dbReference type="GO" id="GO:0022857">
    <property type="term" value="F:transmembrane transporter activity"/>
    <property type="evidence" value="ECO:0007669"/>
    <property type="project" value="InterPro"/>
</dbReference>
<dbReference type="EMBL" id="ABJB010712260">
    <property type="status" value="NOT_ANNOTATED_CDS"/>
    <property type="molecule type" value="Genomic_DNA"/>
</dbReference>
<dbReference type="EnsemblMetazoa" id="ISCW023541-RA">
    <property type="protein sequence ID" value="ISCW023541-PA"/>
    <property type="gene ID" value="ISCW023541"/>
</dbReference>
<evidence type="ECO:0000256" key="1">
    <source>
        <dbReference type="ARBA" id="ARBA00004651"/>
    </source>
</evidence>
<dbReference type="Pfam" id="PF00474">
    <property type="entry name" value="SSF"/>
    <property type="match status" value="1"/>
</dbReference>
<feature type="transmembrane region" description="Helical" evidence="12">
    <location>
        <begin position="6"/>
        <end position="26"/>
    </location>
</feature>
<evidence type="ECO:0000313" key="13">
    <source>
        <dbReference type="EMBL" id="EEC18778.1"/>
    </source>
</evidence>
<keyword evidence="10" id="KW-0739">Sodium transport</keyword>
<dbReference type="PANTHER" id="PTHR42985:SF40">
    <property type="entry name" value="LD47995P-RELATED"/>
    <property type="match status" value="1"/>
</dbReference>
<dbReference type="PaxDb" id="6945-B7QIV6"/>
<dbReference type="EMBL" id="DS948253">
    <property type="protein sequence ID" value="EEC18778.1"/>
    <property type="molecule type" value="Genomic_DNA"/>
</dbReference>
<evidence type="ECO:0000313" key="14">
    <source>
        <dbReference type="EnsemblMetazoa" id="ISCW023541-PA"/>
    </source>
</evidence>
<gene>
    <name evidence="13" type="ORF">IscW_ISCW023541</name>
</gene>
<dbReference type="InterPro" id="IPR038377">
    <property type="entry name" value="Na/Glc_symporter_sf"/>
</dbReference>
<dbReference type="InterPro" id="IPR001734">
    <property type="entry name" value="Na/solute_symporter"/>
</dbReference>
<evidence type="ECO:0000313" key="15">
    <source>
        <dbReference type="Proteomes" id="UP000001555"/>
    </source>
</evidence>
<dbReference type="VEuPathDB" id="VectorBase:ISCW023541"/>
<protein>
    <submittedName>
        <fullName evidence="13 14">Sodium-dependent multivitamin transporter, putative</fullName>
    </submittedName>
</protein>
<evidence type="ECO:0000256" key="5">
    <source>
        <dbReference type="ARBA" id="ARBA00022692"/>
    </source>
</evidence>
<comment type="similarity">
    <text evidence="2 11">Belongs to the sodium:solute symporter (SSF) (TC 2.A.21) family.</text>
</comment>
<keyword evidence="6 12" id="KW-1133">Transmembrane helix</keyword>
<keyword evidence="3" id="KW-0813">Transport</keyword>
<sequence length="119" mass="13146">MLYAVEYTVFGIIMGANLGLGLFFAFKKSGSLTTNEMFLGSRTLKMLPLALSMLASIMSSTGIVGFTGHFYTYGLHMAWCVLTTILLFPVTVHVVVPVMYRLKVTSIFERRHMAPEAAV</sequence>
<evidence type="ECO:0000256" key="7">
    <source>
        <dbReference type="ARBA" id="ARBA00023053"/>
    </source>
</evidence>
<keyword evidence="15" id="KW-1185">Reference proteome</keyword>
<evidence type="ECO:0000256" key="10">
    <source>
        <dbReference type="ARBA" id="ARBA00023201"/>
    </source>
</evidence>
<dbReference type="GO" id="GO:0005886">
    <property type="term" value="C:plasma membrane"/>
    <property type="evidence" value="ECO:0007669"/>
    <property type="project" value="UniProtKB-SubCell"/>
</dbReference>
<dbReference type="PANTHER" id="PTHR42985">
    <property type="entry name" value="SODIUM-COUPLED MONOCARBOXYLATE TRANSPORTER"/>
    <property type="match status" value="1"/>
</dbReference>
<dbReference type="VEuPathDB" id="VectorBase:ISCI023541"/>
<reference evidence="14" key="2">
    <citation type="submission" date="2020-05" db="UniProtKB">
        <authorList>
            <consortium name="EnsemblMetazoa"/>
        </authorList>
    </citation>
    <scope>IDENTIFICATION</scope>
    <source>
        <strain evidence="14">wikel</strain>
    </source>
</reference>
<dbReference type="GO" id="GO:0006814">
    <property type="term" value="P:sodium ion transport"/>
    <property type="evidence" value="ECO:0007669"/>
    <property type="project" value="UniProtKB-KW"/>
</dbReference>
<evidence type="ECO:0000256" key="2">
    <source>
        <dbReference type="ARBA" id="ARBA00006434"/>
    </source>
</evidence>